<reference evidence="1" key="1">
    <citation type="journal article" date="2021" name="Proc. Natl. Acad. Sci. U.S.A.">
        <title>A Catalog of Tens of Thousands of Viruses from Human Metagenomes Reveals Hidden Associations with Chronic Diseases.</title>
        <authorList>
            <person name="Tisza M.J."/>
            <person name="Buck C.B."/>
        </authorList>
    </citation>
    <scope>NUCLEOTIDE SEQUENCE</scope>
    <source>
        <strain evidence="1">CtmP19</strain>
    </source>
</reference>
<dbReference type="EMBL" id="BK015438">
    <property type="protein sequence ID" value="DAE06460.1"/>
    <property type="molecule type" value="Genomic_DNA"/>
</dbReference>
<protein>
    <submittedName>
        <fullName evidence="1">Uncharacterized protein</fullName>
    </submittedName>
</protein>
<sequence>MISHAGLLVAARHYLCKDSSKTQVTAKKGNNLLLMIAEK</sequence>
<accession>A0A8S5PJW0</accession>
<organism evidence="1">
    <name type="scientific">Siphoviridae sp. ctmP19</name>
    <dbReference type="NCBI Taxonomy" id="2825651"/>
    <lineage>
        <taxon>Viruses</taxon>
        <taxon>Duplodnaviria</taxon>
        <taxon>Heunggongvirae</taxon>
        <taxon>Uroviricota</taxon>
        <taxon>Caudoviricetes</taxon>
    </lineage>
</organism>
<evidence type="ECO:0000313" key="1">
    <source>
        <dbReference type="EMBL" id="DAE06460.1"/>
    </source>
</evidence>
<proteinExistence type="predicted"/>
<name>A0A8S5PJW0_9CAUD</name>